<feature type="transmembrane region" description="Helical" evidence="5">
    <location>
        <begin position="103"/>
        <end position="121"/>
    </location>
</feature>
<feature type="transmembrane region" description="Helical" evidence="5">
    <location>
        <begin position="17"/>
        <end position="35"/>
    </location>
</feature>
<feature type="transmembrane region" description="Helical" evidence="5">
    <location>
        <begin position="166"/>
        <end position="187"/>
    </location>
</feature>
<feature type="transmembrane region" description="Helical" evidence="5">
    <location>
        <begin position="348"/>
        <end position="367"/>
    </location>
</feature>
<evidence type="ECO:0000313" key="6">
    <source>
        <dbReference type="EMBL" id="CAB4672444.1"/>
    </source>
</evidence>
<dbReference type="EMBL" id="CAEZWO010000170">
    <property type="protein sequence ID" value="CAB4672444.1"/>
    <property type="molecule type" value="Genomic_DNA"/>
</dbReference>
<dbReference type="InterPro" id="IPR036259">
    <property type="entry name" value="MFS_trans_sf"/>
</dbReference>
<dbReference type="EMBL" id="CAFAZX010000009">
    <property type="protein sequence ID" value="CAB4840459.1"/>
    <property type="molecule type" value="Genomic_DNA"/>
</dbReference>
<evidence type="ECO:0000313" key="7">
    <source>
        <dbReference type="EMBL" id="CAB4780250.1"/>
    </source>
</evidence>
<feature type="transmembrane region" description="Helical" evidence="5">
    <location>
        <begin position="252"/>
        <end position="269"/>
    </location>
</feature>
<reference evidence="6" key="1">
    <citation type="submission" date="2020-05" db="EMBL/GenBank/DDBJ databases">
        <authorList>
            <person name="Chiriac C."/>
            <person name="Salcher M."/>
            <person name="Ghai R."/>
            <person name="Kavagutti S V."/>
        </authorList>
    </citation>
    <scope>NUCLEOTIDE SEQUENCE</scope>
</reference>
<feature type="transmembrane region" description="Helical" evidence="5">
    <location>
        <begin position="79"/>
        <end position="97"/>
    </location>
</feature>
<dbReference type="PANTHER" id="PTHR23514">
    <property type="entry name" value="BYPASS OF STOP CODON PROTEIN 6"/>
    <property type="match status" value="1"/>
</dbReference>
<dbReference type="EMBL" id="CAEZZR010000112">
    <property type="protein sequence ID" value="CAB4780250.1"/>
    <property type="molecule type" value="Genomic_DNA"/>
</dbReference>
<dbReference type="Pfam" id="PF07690">
    <property type="entry name" value="MFS_1"/>
    <property type="match status" value="1"/>
</dbReference>
<dbReference type="InterPro" id="IPR011701">
    <property type="entry name" value="MFS"/>
</dbReference>
<evidence type="ECO:0000256" key="1">
    <source>
        <dbReference type="ARBA" id="ARBA00004141"/>
    </source>
</evidence>
<dbReference type="InterPro" id="IPR051788">
    <property type="entry name" value="MFS_Transporter"/>
</dbReference>
<feature type="transmembrane region" description="Helical" evidence="5">
    <location>
        <begin position="309"/>
        <end position="336"/>
    </location>
</feature>
<feature type="transmembrane region" description="Helical" evidence="5">
    <location>
        <begin position="47"/>
        <end position="67"/>
    </location>
</feature>
<protein>
    <submittedName>
        <fullName evidence="6">Unannotated protein</fullName>
    </submittedName>
</protein>
<dbReference type="PANTHER" id="PTHR23514:SF13">
    <property type="entry name" value="INNER MEMBRANE PROTEIN YBJJ"/>
    <property type="match status" value="1"/>
</dbReference>
<dbReference type="AlphaFoldDB" id="A0A6J6MI31"/>
<name>A0A6J6MI31_9ZZZZ</name>
<dbReference type="CDD" id="cd17393">
    <property type="entry name" value="MFS_MosC_like"/>
    <property type="match status" value="1"/>
</dbReference>
<evidence type="ECO:0000256" key="3">
    <source>
        <dbReference type="ARBA" id="ARBA00022989"/>
    </source>
</evidence>
<evidence type="ECO:0000313" key="8">
    <source>
        <dbReference type="EMBL" id="CAB4840459.1"/>
    </source>
</evidence>
<gene>
    <name evidence="6" type="ORF">UFOPK2254_01334</name>
    <name evidence="7" type="ORF">UFOPK2907_01110</name>
    <name evidence="8" type="ORF">UFOPK3241_00278</name>
</gene>
<feature type="transmembrane region" description="Helical" evidence="5">
    <location>
        <begin position="212"/>
        <end position="232"/>
    </location>
</feature>
<sequence length="405" mass="42610">MTQTSVQRSALRARNSLWATFFIMGVVSMGWVPRIPEIKELLHFSDGQFGLLLMSSTVGSLTGAQLAGRLIHTFGSRKVSSFAAVVMPMGLIGMGFSRSPVQLLLTLFLMGAGYSSLDISLNTQAVAIEKLLKRRWMSSFHAMWSMGALATTVFGGVLTHHTTPKFNLVFVGLLSMVLYVPAVSFLLSGELDEHNGGEEETMAKIPFISKSVLPLWALGIGLFGALVAEGAASDWGAVLLHDHMGIDKGLNASAYASFALAMIASRFLGDRILEKLGPAMTVKLGGYIGGSALGISIAIAVPLSSHSQVLSLIIVDIGFAIAGFGMGPVFPAYILAASAEPGVASSVAIARVGFIGFTAFFVGPALTGGLAQLTSLPVAMGLPALMFIFSGYQSHVMKVAKVPHN</sequence>
<evidence type="ECO:0000256" key="2">
    <source>
        <dbReference type="ARBA" id="ARBA00022692"/>
    </source>
</evidence>
<keyword evidence="4 5" id="KW-0472">Membrane</keyword>
<dbReference type="GO" id="GO:0016020">
    <property type="term" value="C:membrane"/>
    <property type="evidence" value="ECO:0007669"/>
    <property type="project" value="UniProtKB-SubCell"/>
</dbReference>
<organism evidence="6">
    <name type="scientific">freshwater metagenome</name>
    <dbReference type="NCBI Taxonomy" id="449393"/>
    <lineage>
        <taxon>unclassified sequences</taxon>
        <taxon>metagenomes</taxon>
        <taxon>ecological metagenomes</taxon>
    </lineage>
</organism>
<accession>A0A6J6MI31</accession>
<feature type="transmembrane region" description="Helical" evidence="5">
    <location>
        <begin position="281"/>
        <end position="303"/>
    </location>
</feature>
<evidence type="ECO:0000256" key="4">
    <source>
        <dbReference type="ARBA" id="ARBA00023136"/>
    </source>
</evidence>
<comment type="subcellular location">
    <subcellularLocation>
        <location evidence="1">Membrane</location>
        <topology evidence="1">Multi-pass membrane protein</topology>
    </subcellularLocation>
</comment>
<dbReference type="GO" id="GO:0022857">
    <property type="term" value="F:transmembrane transporter activity"/>
    <property type="evidence" value="ECO:0007669"/>
    <property type="project" value="InterPro"/>
</dbReference>
<feature type="transmembrane region" description="Helical" evidence="5">
    <location>
        <begin position="142"/>
        <end position="160"/>
    </location>
</feature>
<proteinExistence type="predicted"/>
<dbReference type="Gene3D" id="1.20.1250.20">
    <property type="entry name" value="MFS general substrate transporter like domains"/>
    <property type="match status" value="1"/>
</dbReference>
<evidence type="ECO:0000256" key="5">
    <source>
        <dbReference type="SAM" id="Phobius"/>
    </source>
</evidence>
<dbReference type="SUPFAM" id="SSF103473">
    <property type="entry name" value="MFS general substrate transporter"/>
    <property type="match status" value="1"/>
</dbReference>
<feature type="transmembrane region" description="Helical" evidence="5">
    <location>
        <begin position="373"/>
        <end position="392"/>
    </location>
</feature>
<keyword evidence="3 5" id="KW-1133">Transmembrane helix</keyword>
<keyword evidence="2 5" id="KW-0812">Transmembrane</keyword>